<evidence type="ECO:0000313" key="7">
    <source>
        <dbReference type="EMBL" id="KAK5059788.1"/>
    </source>
</evidence>
<dbReference type="RefSeq" id="XP_064709609.1">
    <property type="nucleotide sequence ID" value="XM_064853210.1"/>
</dbReference>
<gene>
    <name evidence="7" type="ORF">LTR84_009671</name>
</gene>
<dbReference type="InterPro" id="IPR040079">
    <property type="entry name" value="Glutathione_S-Trfase"/>
</dbReference>
<dbReference type="SFLD" id="SFLDG00358">
    <property type="entry name" value="Main_(cytGST)"/>
    <property type="match status" value="1"/>
</dbReference>
<evidence type="ECO:0000313" key="8">
    <source>
        <dbReference type="Proteomes" id="UP001358417"/>
    </source>
</evidence>
<dbReference type="Gene3D" id="3.40.30.10">
    <property type="entry name" value="Glutaredoxin"/>
    <property type="match status" value="1"/>
</dbReference>
<comment type="catalytic activity">
    <reaction evidence="3">
        <text>RX + glutathione = an S-substituted glutathione + a halide anion + H(+)</text>
        <dbReference type="Rhea" id="RHEA:16437"/>
        <dbReference type="ChEBI" id="CHEBI:15378"/>
        <dbReference type="ChEBI" id="CHEBI:16042"/>
        <dbReference type="ChEBI" id="CHEBI:17792"/>
        <dbReference type="ChEBI" id="CHEBI:57925"/>
        <dbReference type="ChEBI" id="CHEBI:90779"/>
        <dbReference type="EC" id="2.5.1.18"/>
    </reaction>
</comment>
<accession>A0AAV9NLD6</accession>
<dbReference type="GO" id="GO:0006749">
    <property type="term" value="P:glutathione metabolic process"/>
    <property type="evidence" value="ECO:0007669"/>
    <property type="project" value="TreeGrafter"/>
</dbReference>
<dbReference type="InterPro" id="IPR036282">
    <property type="entry name" value="Glutathione-S-Trfase_C_sf"/>
</dbReference>
<dbReference type="EC" id="2.5.1.18" evidence="1"/>
<dbReference type="PANTHER" id="PTHR43900">
    <property type="entry name" value="GLUTATHIONE S-TRANSFERASE RHO"/>
    <property type="match status" value="1"/>
</dbReference>
<dbReference type="GO" id="GO:0005737">
    <property type="term" value="C:cytoplasm"/>
    <property type="evidence" value="ECO:0007669"/>
    <property type="project" value="TreeGrafter"/>
</dbReference>
<keyword evidence="8" id="KW-1185">Reference proteome</keyword>
<evidence type="ECO:0000256" key="1">
    <source>
        <dbReference type="ARBA" id="ARBA00012452"/>
    </source>
</evidence>
<dbReference type="InterPro" id="IPR036249">
    <property type="entry name" value="Thioredoxin-like_sf"/>
</dbReference>
<dbReference type="SFLD" id="SFLDS00019">
    <property type="entry name" value="Glutathione_Transferase_(cytos"/>
    <property type="match status" value="1"/>
</dbReference>
<organism evidence="7 8">
    <name type="scientific">Exophiala bonariae</name>
    <dbReference type="NCBI Taxonomy" id="1690606"/>
    <lineage>
        <taxon>Eukaryota</taxon>
        <taxon>Fungi</taxon>
        <taxon>Dikarya</taxon>
        <taxon>Ascomycota</taxon>
        <taxon>Pezizomycotina</taxon>
        <taxon>Eurotiomycetes</taxon>
        <taxon>Chaetothyriomycetidae</taxon>
        <taxon>Chaetothyriales</taxon>
        <taxon>Herpotrichiellaceae</taxon>
        <taxon>Exophiala</taxon>
    </lineage>
</organism>
<dbReference type="InterPro" id="IPR004045">
    <property type="entry name" value="Glutathione_S-Trfase_N"/>
</dbReference>
<comment type="caution">
    <text evidence="7">The sequence shown here is derived from an EMBL/GenBank/DDBJ whole genome shotgun (WGS) entry which is preliminary data.</text>
</comment>
<feature type="domain" description="GST C-terminal" evidence="6">
    <location>
        <begin position="124"/>
        <end position="255"/>
    </location>
</feature>
<dbReference type="PROSITE" id="PS50405">
    <property type="entry name" value="GST_CTER"/>
    <property type="match status" value="1"/>
</dbReference>
<dbReference type="InterPro" id="IPR004046">
    <property type="entry name" value="GST_C"/>
</dbReference>
<comment type="similarity">
    <text evidence="4">Belongs to the GST superfamily.</text>
</comment>
<evidence type="ECO:0000256" key="4">
    <source>
        <dbReference type="RuleBase" id="RU003494"/>
    </source>
</evidence>
<dbReference type="SUPFAM" id="SSF47616">
    <property type="entry name" value="GST C-terminal domain-like"/>
    <property type="match status" value="1"/>
</dbReference>
<dbReference type="Proteomes" id="UP001358417">
    <property type="component" value="Unassembled WGS sequence"/>
</dbReference>
<dbReference type="Pfam" id="PF00043">
    <property type="entry name" value="GST_C"/>
    <property type="match status" value="1"/>
</dbReference>
<dbReference type="GO" id="GO:0043295">
    <property type="term" value="F:glutathione binding"/>
    <property type="evidence" value="ECO:0007669"/>
    <property type="project" value="TreeGrafter"/>
</dbReference>
<dbReference type="InterPro" id="IPR010987">
    <property type="entry name" value="Glutathione-S-Trfase_C-like"/>
</dbReference>
<dbReference type="SUPFAM" id="SSF52833">
    <property type="entry name" value="Thioredoxin-like"/>
    <property type="match status" value="1"/>
</dbReference>
<dbReference type="GO" id="GO:0004364">
    <property type="term" value="F:glutathione transferase activity"/>
    <property type="evidence" value="ECO:0007669"/>
    <property type="project" value="UniProtKB-EC"/>
</dbReference>
<evidence type="ECO:0000259" key="5">
    <source>
        <dbReference type="PROSITE" id="PS50404"/>
    </source>
</evidence>
<dbReference type="PANTHER" id="PTHR43900:SF3">
    <property type="entry name" value="GLUTATHIONE S-TRANSFERASE RHO"/>
    <property type="match status" value="1"/>
</dbReference>
<name>A0AAV9NLD6_9EURO</name>
<protein>
    <recommendedName>
        <fullName evidence="1">glutathione transferase</fullName>
        <ecNumber evidence="1">2.5.1.18</ecNumber>
    </recommendedName>
</protein>
<evidence type="ECO:0000256" key="3">
    <source>
        <dbReference type="ARBA" id="ARBA00047960"/>
    </source>
</evidence>
<dbReference type="GeneID" id="89977829"/>
<keyword evidence="2" id="KW-0808">Transferase</keyword>
<evidence type="ECO:0000259" key="6">
    <source>
        <dbReference type="PROSITE" id="PS50405"/>
    </source>
</evidence>
<dbReference type="EMBL" id="JAVRRD010000004">
    <property type="protein sequence ID" value="KAK5059788.1"/>
    <property type="molecule type" value="Genomic_DNA"/>
</dbReference>
<reference evidence="7 8" key="1">
    <citation type="submission" date="2023-08" db="EMBL/GenBank/DDBJ databases">
        <title>Black Yeasts Isolated from many extreme environments.</title>
        <authorList>
            <person name="Coleine C."/>
            <person name="Stajich J.E."/>
            <person name="Selbmann L."/>
        </authorList>
    </citation>
    <scope>NUCLEOTIDE SEQUENCE [LARGE SCALE GENOMIC DNA]</scope>
    <source>
        <strain evidence="7 8">CCFEE 5792</strain>
    </source>
</reference>
<proteinExistence type="inferred from homology"/>
<dbReference type="PROSITE" id="PS50404">
    <property type="entry name" value="GST_NTER"/>
    <property type="match status" value="1"/>
</dbReference>
<evidence type="ECO:0000256" key="2">
    <source>
        <dbReference type="ARBA" id="ARBA00022679"/>
    </source>
</evidence>
<dbReference type="Gene3D" id="1.20.1050.10">
    <property type="match status" value="1"/>
</dbReference>
<sequence>MESEFKNRVCKMSRLINGSSPVSRLLHSSRMPGFILYGARGSTNTDRVRLTLAEGGLSNTDYELVLLNLQQGEQKSKENLARHRWGKVPSISVPESGFTLFESRAICKFLARKYSIPLVPPESDLEATALFDQAQSIETSYFAPAAGTIAFEKFAKKFMGLEANEAVVSDALQSVNSFLDIAEGLLQEPGRGYMAGSQFTLVDLFYIPLVLRLFACGYGDVITNREAVNAWWNHCISRPAIKKLLEADKEAMAAAMAKR</sequence>
<dbReference type="Pfam" id="PF02798">
    <property type="entry name" value="GST_N"/>
    <property type="match status" value="1"/>
</dbReference>
<dbReference type="AlphaFoldDB" id="A0AAV9NLD6"/>
<feature type="domain" description="GST N-terminal" evidence="5">
    <location>
        <begin position="32"/>
        <end position="118"/>
    </location>
</feature>